<evidence type="ECO:0000259" key="7">
    <source>
        <dbReference type="PROSITE" id="PS50115"/>
    </source>
</evidence>
<dbReference type="FunFam" id="1.10.220.150:FF:000009">
    <property type="entry name" value="stromal membrane-associated protein 1 isoform X1"/>
    <property type="match status" value="1"/>
</dbReference>
<protein>
    <recommendedName>
        <fullName evidence="7">Arf-GAP domain-containing protein</fullName>
    </recommendedName>
</protein>
<evidence type="ECO:0000256" key="6">
    <source>
        <dbReference type="SAM" id="MobiDB-lite"/>
    </source>
</evidence>
<dbReference type="SMART" id="SM00105">
    <property type="entry name" value="ArfGap"/>
    <property type="match status" value="1"/>
</dbReference>
<feature type="domain" description="Arf-GAP" evidence="7">
    <location>
        <begin position="19"/>
        <end position="129"/>
    </location>
</feature>
<gene>
    <name evidence="8" type="ORF">CYNAS_LOCUS21329</name>
</gene>
<sequence>MVPGTKNQLKKNEQDRLHSFIVELLREEENKHCADCLAKQPRWASWNLGVFICIKCAGIHRNMGVHISKVKSVNLDSWTAEQVQSMRLMGNAKAKQVYESELPNHFRRPTTDQALESFIRGKYEHKRYILPNWIPPKVNADDLPLHPTKHADAPKISTHENKEARPSILSPRNSQLLTFDRTDTYDTSPKLLDLSSSDTNSICDTEKEDVDEFGDFFGSTASTNSSKNNASAHTLSDDLAGLTLGETSTTDEVKSKSEILALYKNGVR</sequence>
<evidence type="ECO:0000313" key="8">
    <source>
        <dbReference type="EMBL" id="CAJ0609346.1"/>
    </source>
</evidence>
<dbReference type="InterPro" id="IPR001164">
    <property type="entry name" value="ArfGAP_dom"/>
</dbReference>
<keyword evidence="9" id="KW-1185">Reference proteome</keyword>
<keyword evidence="4" id="KW-0862">Zinc</keyword>
<dbReference type="GO" id="GO:0005737">
    <property type="term" value="C:cytoplasm"/>
    <property type="evidence" value="ECO:0007669"/>
    <property type="project" value="TreeGrafter"/>
</dbReference>
<dbReference type="Gene3D" id="1.10.220.150">
    <property type="entry name" value="Arf GTPase activating protein"/>
    <property type="match status" value="1"/>
</dbReference>
<feature type="compositionally biased region" description="Basic and acidic residues" evidence="6">
    <location>
        <begin position="149"/>
        <end position="165"/>
    </location>
</feature>
<comment type="caution">
    <text evidence="8">The sequence shown here is derived from an EMBL/GenBank/DDBJ whole genome shotgun (WGS) entry which is preliminary data.</text>
</comment>
<dbReference type="InterPro" id="IPR038508">
    <property type="entry name" value="ArfGAP_dom_sf"/>
</dbReference>
<dbReference type="SUPFAM" id="SSF57863">
    <property type="entry name" value="ArfGap/RecO-like zinc finger"/>
    <property type="match status" value="1"/>
</dbReference>
<dbReference type="Pfam" id="PF01412">
    <property type="entry name" value="ArfGap"/>
    <property type="match status" value="1"/>
</dbReference>
<evidence type="ECO:0000256" key="5">
    <source>
        <dbReference type="PROSITE-ProRule" id="PRU00288"/>
    </source>
</evidence>
<keyword evidence="1" id="KW-0343">GTPase activation</keyword>
<keyword evidence="3 5" id="KW-0863">Zinc-finger</keyword>
<reference evidence="8" key="1">
    <citation type="submission" date="2023-07" db="EMBL/GenBank/DDBJ databases">
        <authorList>
            <consortium name="CYATHOMIX"/>
        </authorList>
    </citation>
    <scope>NUCLEOTIDE SEQUENCE</scope>
    <source>
        <strain evidence="8">N/A</strain>
    </source>
</reference>
<dbReference type="InterPro" id="IPR037278">
    <property type="entry name" value="ARFGAP/RecO"/>
</dbReference>
<evidence type="ECO:0000256" key="3">
    <source>
        <dbReference type="ARBA" id="ARBA00022771"/>
    </source>
</evidence>
<proteinExistence type="predicted"/>
<dbReference type="PANTHER" id="PTHR45705">
    <property type="entry name" value="FI20236P1"/>
    <property type="match status" value="1"/>
</dbReference>
<dbReference type="Proteomes" id="UP001176961">
    <property type="component" value="Unassembled WGS sequence"/>
</dbReference>
<feature type="non-terminal residue" evidence="8">
    <location>
        <position position="1"/>
    </location>
</feature>
<dbReference type="AlphaFoldDB" id="A0AA36HEM4"/>
<organism evidence="8 9">
    <name type="scientific">Cylicocyclus nassatus</name>
    <name type="common">Nematode worm</name>
    <dbReference type="NCBI Taxonomy" id="53992"/>
    <lineage>
        <taxon>Eukaryota</taxon>
        <taxon>Metazoa</taxon>
        <taxon>Ecdysozoa</taxon>
        <taxon>Nematoda</taxon>
        <taxon>Chromadorea</taxon>
        <taxon>Rhabditida</taxon>
        <taxon>Rhabditina</taxon>
        <taxon>Rhabditomorpha</taxon>
        <taxon>Strongyloidea</taxon>
        <taxon>Strongylidae</taxon>
        <taxon>Cylicocyclus</taxon>
    </lineage>
</organism>
<evidence type="ECO:0000256" key="2">
    <source>
        <dbReference type="ARBA" id="ARBA00022723"/>
    </source>
</evidence>
<dbReference type="GO" id="GO:0008270">
    <property type="term" value="F:zinc ion binding"/>
    <property type="evidence" value="ECO:0007669"/>
    <property type="project" value="UniProtKB-KW"/>
</dbReference>
<dbReference type="PROSITE" id="PS50115">
    <property type="entry name" value="ARFGAP"/>
    <property type="match status" value="1"/>
</dbReference>
<name>A0AA36HEM4_CYLNA</name>
<dbReference type="CDD" id="cd08839">
    <property type="entry name" value="ArfGap_SMAP"/>
    <property type="match status" value="1"/>
</dbReference>
<dbReference type="PANTHER" id="PTHR45705:SF1">
    <property type="entry name" value="FI20236P1"/>
    <property type="match status" value="1"/>
</dbReference>
<dbReference type="GO" id="GO:0005096">
    <property type="term" value="F:GTPase activator activity"/>
    <property type="evidence" value="ECO:0007669"/>
    <property type="project" value="UniProtKB-KW"/>
</dbReference>
<dbReference type="PRINTS" id="PR00405">
    <property type="entry name" value="REVINTRACTNG"/>
</dbReference>
<keyword evidence="2" id="KW-0479">Metal-binding</keyword>
<evidence type="ECO:0000313" key="9">
    <source>
        <dbReference type="Proteomes" id="UP001176961"/>
    </source>
</evidence>
<feature type="region of interest" description="Disordered" evidence="6">
    <location>
        <begin position="149"/>
        <end position="175"/>
    </location>
</feature>
<dbReference type="InterPro" id="IPR051718">
    <property type="entry name" value="ARF_GTPase-activating"/>
</dbReference>
<evidence type="ECO:0000256" key="1">
    <source>
        <dbReference type="ARBA" id="ARBA00022468"/>
    </source>
</evidence>
<dbReference type="EMBL" id="CATQJL010000326">
    <property type="protein sequence ID" value="CAJ0609346.1"/>
    <property type="molecule type" value="Genomic_DNA"/>
</dbReference>
<accession>A0AA36HEM4</accession>
<dbReference type="InterPro" id="IPR044732">
    <property type="entry name" value="ArfGAP_SMAP1-like"/>
</dbReference>
<evidence type="ECO:0000256" key="4">
    <source>
        <dbReference type="ARBA" id="ARBA00022833"/>
    </source>
</evidence>